<dbReference type="PROSITE" id="PS51725">
    <property type="entry name" value="ABM"/>
    <property type="match status" value="1"/>
</dbReference>
<feature type="domain" description="ABM" evidence="2">
    <location>
        <begin position="13"/>
        <end position="112"/>
    </location>
</feature>
<proteinExistence type="predicted"/>
<dbReference type="Gene3D" id="3.30.70.100">
    <property type="match status" value="1"/>
</dbReference>
<accession>A0A8T8WWB8</accession>
<organism evidence="3 4">
    <name type="scientific">Aspergillus japonicus CBS 114.51</name>
    <dbReference type="NCBI Taxonomy" id="1448312"/>
    <lineage>
        <taxon>Eukaryota</taxon>
        <taxon>Fungi</taxon>
        <taxon>Dikarya</taxon>
        <taxon>Ascomycota</taxon>
        <taxon>Pezizomycotina</taxon>
        <taxon>Eurotiomycetes</taxon>
        <taxon>Eurotiomycetidae</taxon>
        <taxon>Eurotiales</taxon>
        <taxon>Aspergillaceae</taxon>
        <taxon>Aspergillus</taxon>
        <taxon>Aspergillus subgen. Circumdati</taxon>
    </lineage>
</organism>
<gene>
    <name evidence="3" type="ORF">BO86DRAFT_380664</name>
</gene>
<dbReference type="OrthoDB" id="10011777at2759"/>
<dbReference type="PANTHER" id="PTHR40624">
    <property type="entry name" value="BIOSYNTHESIS MONOOXYGENASE, PUTATIVE (AFU_ORTHOLOGUE AFUA_1G12025)-RELATED"/>
    <property type="match status" value="1"/>
</dbReference>
<feature type="region of interest" description="Disordered" evidence="1">
    <location>
        <begin position="104"/>
        <end position="124"/>
    </location>
</feature>
<dbReference type="Proteomes" id="UP000249497">
    <property type="component" value="Unassembled WGS sequence"/>
</dbReference>
<sequence>MSFQVADVDKNLIHGAFILTPKPEHIDEICFELSELAEWIEANEPGTLVFSIAQAHPIREIGGEGPTTIGVTVVFANRAAAEEHRSSPKLQAFIAKGKEENKLAGPPEIRALTPRGGFLRKPPQ</sequence>
<evidence type="ECO:0000313" key="3">
    <source>
        <dbReference type="EMBL" id="RAH80113.1"/>
    </source>
</evidence>
<evidence type="ECO:0000313" key="4">
    <source>
        <dbReference type="Proteomes" id="UP000249497"/>
    </source>
</evidence>
<protein>
    <recommendedName>
        <fullName evidence="2">ABM domain-containing protein</fullName>
    </recommendedName>
</protein>
<dbReference type="RefSeq" id="XP_025526007.1">
    <property type="nucleotide sequence ID" value="XM_025670733.1"/>
</dbReference>
<keyword evidence="4" id="KW-1185">Reference proteome</keyword>
<dbReference type="Pfam" id="PF03992">
    <property type="entry name" value="ABM"/>
    <property type="match status" value="1"/>
</dbReference>
<dbReference type="InterPro" id="IPR007138">
    <property type="entry name" value="ABM_dom"/>
</dbReference>
<dbReference type="AlphaFoldDB" id="A0A8T8WWB8"/>
<dbReference type="PANTHER" id="PTHR40624:SF1">
    <property type="entry name" value="BIOSYNTHESIS MONOOXYGENASE, PUTATIVE (AFU_ORTHOLOGUE AFUA_1G12025)-RELATED"/>
    <property type="match status" value="1"/>
</dbReference>
<evidence type="ECO:0000259" key="2">
    <source>
        <dbReference type="PROSITE" id="PS51725"/>
    </source>
</evidence>
<evidence type="ECO:0000256" key="1">
    <source>
        <dbReference type="SAM" id="MobiDB-lite"/>
    </source>
</evidence>
<dbReference type="EMBL" id="KZ824806">
    <property type="protein sequence ID" value="RAH80113.1"/>
    <property type="molecule type" value="Genomic_DNA"/>
</dbReference>
<dbReference type="GeneID" id="37174425"/>
<dbReference type="InterPro" id="IPR011008">
    <property type="entry name" value="Dimeric_a/b-barrel"/>
</dbReference>
<dbReference type="SUPFAM" id="SSF54909">
    <property type="entry name" value="Dimeric alpha+beta barrel"/>
    <property type="match status" value="1"/>
</dbReference>
<reference evidence="3 4" key="1">
    <citation type="submission" date="2018-02" db="EMBL/GenBank/DDBJ databases">
        <title>The genomes of Aspergillus section Nigri reveals drivers in fungal speciation.</title>
        <authorList>
            <consortium name="DOE Joint Genome Institute"/>
            <person name="Vesth T.C."/>
            <person name="Nybo J."/>
            <person name="Theobald S."/>
            <person name="Brandl J."/>
            <person name="Frisvad J.C."/>
            <person name="Nielsen K.F."/>
            <person name="Lyhne E.K."/>
            <person name="Kogle M.E."/>
            <person name="Kuo A."/>
            <person name="Riley R."/>
            <person name="Clum A."/>
            <person name="Nolan M."/>
            <person name="Lipzen A."/>
            <person name="Salamov A."/>
            <person name="Henrissat B."/>
            <person name="Wiebenga A."/>
            <person name="De vries R.P."/>
            <person name="Grigoriev I.V."/>
            <person name="Mortensen U.H."/>
            <person name="Andersen M.R."/>
            <person name="Baker S.E."/>
        </authorList>
    </citation>
    <scope>NUCLEOTIDE SEQUENCE [LARGE SCALE GENOMIC DNA]</scope>
    <source>
        <strain evidence="3 4">CBS 114.51</strain>
    </source>
</reference>
<name>A0A8T8WWB8_ASPJA</name>